<reference evidence="9 10" key="1">
    <citation type="submission" date="2020-01" db="EMBL/GenBank/DDBJ databases">
        <title>Aspergillus terreus IFO 6365 whole genome shotgun sequence.</title>
        <authorList>
            <person name="Kanamasa S."/>
            <person name="Takahashi H."/>
        </authorList>
    </citation>
    <scope>NUCLEOTIDE SEQUENCE [LARGE SCALE GENOMIC DNA]</scope>
    <source>
        <strain evidence="9 10">IFO 6365</strain>
    </source>
</reference>
<comment type="subcellular location">
    <subcellularLocation>
        <location evidence="1">Membrane</location>
        <topology evidence="1">Single-pass type IV membrane protein</topology>
    </subcellularLocation>
</comment>
<keyword evidence="10" id="KW-1185">Reference proteome</keyword>
<keyword evidence="5" id="KW-0653">Protein transport</keyword>
<evidence type="ECO:0000256" key="8">
    <source>
        <dbReference type="ARBA" id="ARBA00023136"/>
    </source>
</evidence>
<protein>
    <submittedName>
        <fullName evidence="9">SNARE-complex protein Syntaxin-18 N-terminal</fullName>
    </submittedName>
</protein>
<dbReference type="Pfam" id="PF10496">
    <property type="entry name" value="Syntaxin-18_N"/>
    <property type="match status" value="1"/>
</dbReference>
<keyword evidence="6" id="KW-1133">Transmembrane helix</keyword>
<dbReference type="Gene3D" id="1.20.5.110">
    <property type="match status" value="1"/>
</dbReference>
<dbReference type="Proteomes" id="UP000452235">
    <property type="component" value="Unassembled WGS sequence"/>
</dbReference>
<evidence type="ECO:0000256" key="6">
    <source>
        <dbReference type="ARBA" id="ARBA00022989"/>
    </source>
</evidence>
<comment type="caution">
    <text evidence="9">The sequence shown here is derived from an EMBL/GenBank/DDBJ whole genome shotgun (WGS) entry which is preliminary data.</text>
</comment>
<dbReference type="PANTHER" id="PTHR15959">
    <property type="entry name" value="SYNTAXIN-18"/>
    <property type="match status" value="1"/>
</dbReference>
<dbReference type="PANTHER" id="PTHR15959:SF0">
    <property type="entry name" value="SYNTAXIN-18"/>
    <property type="match status" value="1"/>
</dbReference>
<comment type="similarity">
    <text evidence="2">Belongs to the syntaxin family.</text>
</comment>
<keyword evidence="8" id="KW-0472">Membrane</keyword>
<accession>A0A5M3YRT4</accession>
<dbReference type="AlphaFoldDB" id="A0A5M3YRT4"/>
<name>A0A5M3YRT4_ASPTE</name>
<evidence type="ECO:0000256" key="7">
    <source>
        <dbReference type="ARBA" id="ARBA00023054"/>
    </source>
</evidence>
<dbReference type="GO" id="GO:0031201">
    <property type="term" value="C:SNARE complex"/>
    <property type="evidence" value="ECO:0007669"/>
    <property type="project" value="TreeGrafter"/>
</dbReference>
<evidence type="ECO:0000256" key="5">
    <source>
        <dbReference type="ARBA" id="ARBA00022927"/>
    </source>
</evidence>
<dbReference type="GO" id="GO:0005783">
    <property type="term" value="C:endoplasmic reticulum"/>
    <property type="evidence" value="ECO:0007669"/>
    <property type="project" value="TreeGrafter"/>
</dbReference>
<gene>
    <name evidence="9" type="ORF">ATEIFO6365_0002084900</name>
</gene>
<dbReference type="GO" id="GO:0006890">
    <property type="term" value="P:retrograde vesicle-mediated transport, Golgi to endoplasmic reticulum"/>
    <property type="evidence" value="ECO:0007669"/>
    <property type="project" value="TreeGrafter"/>
</dbReference>
<keyword evidence="3" id="KW-0813">Transport</keyword>
<dbReference type="OrthoDB" id="342981at2759"/>
<evidence type="ECO:0000256" key="2">
    <source>
        <dbReference type="ARBA" id="ARBA00009063"/>
    </source>
</evidence>
<evidence type="ECO:0000256" key="3">
    <source>
        <dbReference type="ARBA" id="ARBA00022448"/>
    </source>
</evidence>
<proteinExistence type="inferred from homology"/>
<dbReference type="InterPro" id="IPR019529">
    <property type="entry name" value="Syntaxin-18_N"/>
</dbReference>
<dbReference type="EMBL" id="BLJY01000002">
    <property type="protein sequence ID" value="GFF13738.1"/>
    <property type="molecule type" value="Genomic_DNA"/>
</dbReference>
<evidence type="ECO:0000256" key="4">
    <source>
        <dbReference type="ARBA" id="ARBA00022692"/>
    </source>
</evidence>
<dbReference type="SUPFAM" id="SSF58038">
    <property type="entry name" value="SNARE fusion complex"/>
    <property type="match status" value="1"/>
</dbReference>
<evidence type="ECO:0000313" key="10">
    <source>
        <dbReference type="Proteomes" id="UP000452235"/>
    </source>
</evidence>
<dbReference type="GO" id="GO:0015031">
    <property type="term" value="P:protein transport"/>
    <property type="evidence" value="ECO:0007669"/>
    <property type="project" value="UniProtKB-KW"/>
</dbReference>
<keyword evidence="7" id="KW-0175">Coiled coil</keyword>
<keyword evidence="4" id="KW-0812">Transmembrane</keyword>
<sequence>MTDLTPTFNALLKEHGSSGTTSKRMPSPDEFLNEAYRINTHISSLLQYLHATRPAYLSITHPPAPSKRTPKPSSPPQTLTDTDRDNIDASTASLLHNLTTSINTLASAESVRHETASNLLRRKYGHGAAAAALWKWAAGGGGGGGAASDTSTSAEQRAAESRENDTAALRESVLWFLRRGLDETLAVQRGMVERRIERIREREKSVLYKGVSSSAPASSSAAAAASAGAGAGEEVRGAALDASELAAIEAELSPQQLQLFAEENEAMVRYYEETLSKVQNAEKSLLEIASLQQTLVSHLATQDEYIGQLVGDAAFTETNIGRGNTELKRATERRSTAQAVFWGTVGLCTWLVVWDLVF</sequence>
<organism evidence="9 10">
    <name type="scientific">Aspergillus terreus</name>
    <dbReference type="NCBI Taxonomy" id="33178"/>
    <lineage>
        <taxon>Eukaryota</taxon>
        <taxon>Fungi</taxon>
        <taxon>Dikarya</taxon>
        <taxon>Ascomycota</taxon>
        <taxon>Pezizomycotina</taxon>
        <taxon>Eurotiomycetes</taxon>
        <taxon>Eurotiomycetidae</taxon>
        <taxon>Eurotiales</taxon>
        <taxon>Aspergillaceae</taxon>
        <taxon>Aspergillus</taxon>
        <taxon>Aspergillus subgen. Circumdati</taxon>
    </lineage>
</organism>
<evidence type="ECO:0000256" key="1">
    <source>
        <dbReference type="ARBA" id="ARBA00004211"/>
    </source>
</evidence>
<evidence type="ECO:0000313" key="9">
    <source>
        <dbReference type="EMBL" id="GFF13738.1"/>
    </source>
</evidence>